<sequence length="188" mass="19900">MPLVSCTIRPPSHLLPPCPLSTGWGRRFSLGRGLSLVTCLPQPLQPPPLPQPGPAWPPSPWRHRVSFLAGPDATGRGSARPRLSAHPWASAGLRGTGHTRSCHRLSARPVSSPCPLAFVRERGTGLRLGVPAFWGGSCTGLLRPHPGPVLADRREGLGAPTCSPPAHPASSPHQGPLRSWSLLRATLS</sequence>
<protein>
    <submittedName>
        <fullName evidence="2">Uncharacterized protein</fullName>
    </submittedName>
</protein>
<evidence type="ECO:0000256" key="1">
    <source>
        <dbReference type="SAM" id="MobiDB-lite"/>
    </source>
</evidence>
<keyword evidence="3" id="KW-1185">Reference proteome</keyword>
<accession>A0A7J7TW04</accession>
<proteinExistence type="predicted"/>
<dbReference type="AlphaFoldDB" id="A0A7J7TW04"/>
<evidence type="ECO:0000313" key="2">
    <source>
        <dbReference type="EMBL" id="KAF6304799.1"/>
    </source>
</evidence>
<dbReference type="EMBL" id="JACAGB010000024">
    <property type="protein sequence ID" value="KAF6304799.1"/>
    <property type="molecule type" value="Genomic_DNA"/>
</dbReference>
<name>A0A7J7TW04_PIPKU</name>
<organism evidence="2 3">
    <name type="scientific">Pipistrellus kuhlii</name>
    <name type="common">Kuhl's pipistrelle</name>
    <dbReference type="NCBI Taxonomy" id="59472"/>
    <lineage>
        <taxon>Eukaryota</taxon>
        <taxon>Metazoa</taxon>
        <taxon>Chordata</taxon>
        <taxon>Craniata</taxon>
        <taxon>Vertebrata</taxon>
        <taxon>Euteleostomi</taxon>
        <taxon>Mammalia</taxon>
        <taxon>Eutheria</taxon>
        <taxon>Laurasiatheria</taxon>
        <taxon>Chiroptera</taxon>
        <taxon>Yangochiroptera</taxon>
        <taxon>Vespertilionidae</taxon>
        <taxon>Pipistrellus</taxon>
    </lineage>
</organism>
<reference evidence="2 3" key="1">
    <citation type="journal article" date="2020" name="Nature">
        <title>Six reference-quality genomes reveal evolution of bat adaptations.</title>
        <authorList>
            <person name="Jebb D."/>
            <person name="Huang Z."/>
            <person name="Pippel M."/>
            <person name="Hughes G.M."/>
            <person name="Lavrichenko K."/>
            <person name="Devanna P."/>
            <person name="Winkler S."/>
            <person name="Jermiin L.S."/>
            <person name="Skirmuntt E.C."/>
            <person name="Katzourakis A."/>
            <person name="Burkitt-Gray L."/>
            <person name="Ray D.A."/>
            <person name="Sullivan K.A.M."/>
            <person name="Roscito J.G."/>
            <person name="Kirilenko B.M."/>
            <person name="Davalos L.M."/>
            <person name="Corthals A.P."/>
            <person name="Power M.L."/>
            <person name="Jones G."/>
            <person name="Ransome R.D."/>
            <person name="Dechmann D.K.N."/>
            <person name="Locatelli A.G."/>
            <person name="Puechmaille S.J."/>
            <person name="Fedrigo O."/>
            <person name="Jarvis E.D."/>
            <person name="Hiller M."/>
            <person name="Vernes S.C."/>
            <person name="Myers E.W."/>
            <person name="Teeling E.C."/>
        </authorList>
    </citation>
    <scope>NUCLEOTIDE SEQUENCE [LARGE SCALE GENOMIC DNA]</scope>
    <source>
        <strain evidence="2">MPipKuh1</strain>
        <tissue evidence="2">Flight muscle</tissue>
    </source>
</reference>
<comment type="caution">
    <text evidence="2">The sequence shown here is derived from an EMBL/GenBank/DDBJ whole genome shotgun (WGS) entry which is preliminary data.</text>
</comment>
<evidence type="ECO:0000313" key="3">
    <source>
        <dbReference type="Proteomes" id="UP000558488"/>
    </source>
</evidence>
<gene>
    <name evidence="2" type="ORF">mPipKuh1_009253</name>
</gene>
<dbReference type="Proteomes" id="UP000558488">
    <property type="component" value="Unassembled WGS sequence"/>
</dbReference>
<feature type="region of interest" description="Disordered" evidence="1">
    <location>
        <begin position="149"/>
        <end position="178"/>
    </location>
</feature>